<name>A0A841SPQ9_9BACL</name>
<evidence type="ECO:0008006" key="3">
    <source>
        <dbReference type="Google" id="ProtNLM"/>
    </source>
</evidence>
<protein>
    <recommendedName>
        <fullName evidence="3">Flagellar protein FliT</fullName>
    </recommendedName>
</protein>
<gene>
    <name evidence="1" type="ORF">H7B67_00420</name>
</gene>
<sequence length="107" mass="12863">MFEHIEKETHRLSRPECDADYTEYENFVELRQQLVDFLESNPEIAKQEKRRIHTLAPYETGLLSKMESHKQEAQAGMRKVDETRRQRNAYYNDSYGGIEGFMFDKRR</sequence>
<evidence type="ECO:0000313" key="2">
    <source>
        <dbReference type="Proteomes" id="UP000535838"/>
    </source>
</evidence>
<keyword evidence="2" id="KW-1185">Reference proteome</keyword>
<accession>A0A841SPQ9</accession>
<dbReference type="Proteomes" id="UP000535838">
    <property type="component" value="Unassembled WGS sequence"/>
</dbReference>
<organism evidence="1 2">
    <name type="scientific">Cohnella thailandensis</name>
    <dbReference type="NCBI Taxonomy" id="557557"/>
    <lineage>
        <taxon>Bacteria</taxon>
        <taxon>Bacillati</taxon>
        <taxon>Bacillota</taxon>
        <taxon>Bacilli</taxon>
        <taxon>Bacillales</taxon>
        <taxon>Paenibacillaceae</taxon>
        <taxon>Cohnella</taxon>
    </lineage>
</organism>
<dbReference type="EMBL" id="JACJVQ010000001">
    <property type="protein sequence ID" value="MBB6632586.1"/>
    <property type="molecule type" value="Genomic_DNA"/>
</dbReference>
<comment type="caution">
    <text evidence="1">The sequence shown here is derived from an EMBL/GenBank/DDBJ whole genome shotgun (WGS) entry which is preliminary data.</text>
</comment>
<reference evidence="1 2" key="1">
    <citation type="submission" date="2020-08" db="EMBL/GenBank/DDBJ databases">
        <title>Cohnella phylogeny.</title>
        <authorList>
            <person name="Dunlap C."/>
        </authorList>
    </citation>
    <scope>NUCLEOTIDE SEQUENCE [LARGE SCALE GENOMIC DNA]</scope>
    <source>
        <strain evidence="1 2">DSM 25241</strain>
    </source>
</reference>
<evidence type="ECO:0000313" key="1">
    <source>
        <dbReference type="EMBL" id="MBB6632586.1"/>
    </source>
</evidence>
<proteinExistence type="predicted"/>
<dbReference type="RefSeq" id="WP_185117828.1">
    <property type="nucleotide sequence ID" value="NZ_JACJVQ010000001.1"/>
</dbReference>
<dbReference type="AlphaFoldDB" id="A0A841SPQ9"/>